<protein>
    <submittedName>
        <fullName evidence="1">Uncharacterized protein</fullName>
    </submittedName>
</protein>
<dbReference type="Proteomes" id="UP001165986">
    <property type="component" value="Unassembled WGS sequence"/>
</dbReference>
<gene>
    <name evidence="1" type="ORF">FNW02_24320</name>
</gene>
<comment type="caution">
    <text evidence="1">The sequence shown here is derived from an EMBL/GenBank/DDBJ whole genome shotgun (WGS) entry which is preliminary data.</text>
</comment>
<proteinExistence type="predicted"/>
<keyword evidence="2" id="KW-1185">Reference proteome</keyword>
<sequence length="66" mass="7680">MNLYHAAESSVRRKPALRLSKTEPQRVISFLYEDATYLSPSIAVPSWREASIVRRNLRHLLRVNKS</sequence>
<dbReference type="AlphaFoldDB" id="A0AA40T1D2"/>
<evidence type="ECO:0000313" key="2">
    <source>
        <dbReference type="Proteomes" id="UP001165986"/>
    </source>
</evidence>
<dbReference type="EMBL" id="VJXY01000032">
    <property type="protein sequence ID" value="MBD6618864.1"/>
    <property type="molecule type" value="Genomic_DNA"/>
</dbReference>
<name>A0AA40T1D2_9NOST</name>
<organism evidence="1 2">
    <name type="scientific">Komarekiella delphini-convector SJRDD-AB1</name>
    <dbReference type="NCBI Taxonomy" id="2593771"/>
    <lineage>
        <taxon>Bacteria</taxon>
        <taxon>Bacillati</taxon>
        <taxon>Cyanobacteriota</taxon>
        <taxon>Cyanophyceae</taxon>
        <taxon>Nostocales</taxon>
        <taxon>Nostocaceae</taxon>
        <taxon>Komarekiella</taxon>
        <taxon>Komarekiella delphini-convector</taxon>
    </lineage>
</organism>
<evidence type="ECO:0000313" key="1">
    <source>
        <dbReference type="EMBL" id="MBD6618864.1"/>
    </source>
</evidence>
<accession>A0AA40T1D2</accession>
<reference evidence="1" key="1">
    <citation type="submission" date="2019-07" db="EMBL/GenBank/DDBJ databases">
        <title>Toxilogical consequences of a new and cryptic species of cyanobacteria (Komarekiella delphini-convector) recovered from the epidermis of a bottlenose dolphin and 1500 ft. in the air.</title>
        <authorList>
            <person name="Brown A.O."/>
            <person name="Dvorak P."/>
            <person name="Villanueva C.D."/>
            <person name="Foss A.J."/>
            <person name="Garvey A.D."/>
            <person name="Gibson Q.A."/>
            <person name="Johansen J.R."/>
            <person name="Casamatta D.A."/>
        </authorList>
    </citation>
    <scope>NUCLEOTIDE SEQUENCE</scope>
    <source>
        <strain evidence="1">SJRDD-AB1</strain>
    </source>
</reference>